<dbReference type="GO" id="GO:0015473">
    <property type="term" value="F:fimbrial usher porin activity"/>
    <property type="evidence" value="ECO:0007669"/>
    <property type="project" value="InterPro"/>
</dbReference>
<dbReference type="AlphaFoldDB" id="A0AAW6UMG6"/>
<sequence>MRCISRKQHPLNRHYDAITDLHNGVTYFRLKKICQVVTAIILAGISISHVSAEDYFSPSSLSVIDGQNIADLPNLDQFANPGGQLAGEYHVDIIVNGILMDSKVIEFVKDDKSSQLIPRITKEELALWGVKVNSIPALAALSAGQYIGPIGEYIPEAKSTLELNQQKLNISIPQIAMNKQALGTVPASQWENGVPALILNYYYSGSNNWSRNNAKDTNSHYFNLRSTGNLGPWRLKNYSTYTDNSGEREWKNIETSLERGINFLKSQLVIGDTATPSEIFDGFQFRGIQLQSDESMLPSSMRGFAPIIRGIAQSNAEVTIKQNNYVIYQSYVSPGAFEIDDLYPTGTSGDLTVIIKEADGTERSFTVPFSSIAIMQREGQLKYSLTGGKYKSNASGEVEPDFLQSTFIYGLPKGITGYVGTLLSKNYQSYAIGMGINLGSLGALSADVTQANSQNLLGKEDTDSGQSYRFQYSKNVTSTGTSVTLANYRYSTEGFYSFSEANSNQPKIYRDNKKNRFQISLNQSLNEFGNIYFSSYQQDYWNRSGKERSLNAGYNKSFDGITYNFNYSYSDSAYQRKADNYFSFSVSIPLNNTSGNYTSINSSITADNSGNADAMMGVSGTLGEKNNINYAVQQSYGNKETRGSGNASASYRGSYGVANAAYGYDRYSQRANYGLTGAVVAHPYGITLAQPIYDSFAIIRAPGAENVQVLNRANISTDSRGYAIVPYLNPYTKNEISLNIDSLPENVELKTNTVNAVPTKGAAILASYQTHVGYRLLFNVTHNGKPVPFGAMAQFAQSDDQNMSSGIVGDNGDVYLSGMPEQGRLQIKWGKNQEDQCVAEYKLTAEHLKHHLPYCPSTANKIGFEYEYKTNYCFGWYYLVFI</sequence>
<comment type="subcellular location">
    <subcellularLocation>
        <location evidence="1 10">Cell outer membrane</location>
        <topology evidence="1 10">Multi-pass membrane protein</topology>
    </subcellularLocation>
</comment>
<evidence type="ECO:0000259" key="11">
    <source>
        <dbReference type="Pfam" id="PF13953"/>
    </source>
</evidence>
<dbReference type="PANTHER" id="PTHR30451">
    <property type="entry name" value="OUTER MEMBRANE USHER PROTEIN"/>
    <property type="match status" value="1"/>
</dbReference>
<dbReference type="Gene3D" id="2.60.40.2610">
    <property type="entry name" value="Outer membrane usher protein FimD, plug domain"/>
    <property type="match status" value="1"/>
</dbReference>
<dbReference type="InterPro" id="IPR025949">
    <property type="entry name" value="PapC-like_C"/>
</dbReference>
<dbReference type="PROSITE" id="PS01151">
    <property type="entry name" value="FIMBRIAL_USHER"/>
    <property type="match status" value="1"/>
</dbReference>
<evidence type="ECO:0000256" key="4">
    <source>
        <dbReference type="ARBA" id="ARBA00022452"/>
    </source>
</evidence>
<evidence type="ECO:0000256" key="3">
    <source>
        <dbReference type="ARBA" id="ARBA00022448"/>
    </source>
</evidence>
<evidence type="ECO:0000313" key="14">
    <source>
        <dbReference type="Proteomes" id="UP001159001"/>
    </source>
</evidence>
<dbReference type="Pfam" id="PF13953">
    <property type="entry name" value="PapC_C"/>
    <property type="match status" value="1"/>
</dbReference>
<dbReference type="InterPro" id="IPR000015">
    <property type="entry name" value="Fimb_usher"/>
</dbReference>
<dbReference type="InterPro" id="IPR025885">
    <property type="entry name" value="PapC_N"/>
</dbReference>
<dbReference type="FunFam" id="2.60.40.3110:FF:000001">
    <property type="entry name" value="Putative fimbrial outer membrane usher"/>
    <property type="match status" value="1"/>
</dbReference>
<dbReference type="InterPro" id="IPR042186">
    <property type="entry name" value="FimD_plug_dom"/>
</dbReference>
<comment type="caution">
    <text evidence="13">The sequence shown here is derived from an EMBL/GenBank/DDBJ whole genome shotgun (WGS) entry which is preliminary data.</text>
</comment>
<keyword evidence="3 10" id="KW-0813">Transport</keyword>
<dbReference type="InterPro" id="IPR043142">
    <property type="entry name" value="PapC-like_C_sf"/>
</dbReference>
<keyword evidence="9 10" id="KW-0998">Cell outer membrane</keyword>
<accession>A0AAW6UMG6</accession>
<reference evidence="13" key="1">
    <citation type="submission" date="2022-10" db="EMBL/GenBank/DDBJ databases">
        <title>Bacterial isolates recovered from the One Health project in Brazil.</title>
        <authorList>
            <person name="Valiatti T.B."/>
            <person name="Santos F."/>
            <person name="Cayo R."/>
            <person name="Gales A.C."/>
        </authorList>
    </citation>
    <scope>NUCLEOTIDE SEQUENCE</scope>
    <source>
        <strain evidence="13">PVR188</strain>
    </source>
</reference>
<dbReference type="SUPFAM" id="SSF141729">
    <property type="entry name" value="FimD N-terminal domain-like"/>
    <property type="match status" value="1"/>
</dbReference>
<evidence type="ECO:0000256" key="8">
    <source>
        <dbReference type="ARBA" id="ARBA00023136"/>
    </source>
</evidence>
<dbReference type="InterPro" id="IPR037224">
    <property type="entry name" value="PapC_N_sf"/>
</dbReference>
<dbReference type="Gene3D" id="2.60.40.2070">
    <property type="match status" value="1"/>
</dbReference>
<keyword evidence="7" id="KW-0732">Signal</keyword>
<evidence type="ECO:0000256" key="5">
    <source>
        <dbReference type="ARBA" id="ARBA00022558"/>
    </source>
</evidence>
<dbReference type="InterPro" id="IPR018030">
    <property type="entry name" value="Fimbrial_membr_usher_CS"/>
</dbReference>
<dbReference type="EMBL" id="JAOWIN010000011">
    <property type="protein sequence ID" value="MDI9093866.1"/>
    <property type="molecule type" value="Genomic_DNA"/>
</dbReference>
<feature type="domain" description="PapC-like C-terminal" evidence="11">
    <location>
        <begin position="777"/>
        <end position="844"/>
    </location>
</feature>
<proteinExistence type="inferred from homology"/>
<dbReference type="GO" id="GO:0009279">
    <property type="term" value="C:cell outer membrane"/>
    <property type="evidence" value="ECO:0007669"/>
    <property type="project" value="UniProtKB-SubCell"/>
</dbReference>
<gene>
    <name evidence="13" type="ORF">OGX73_14680</name>
</gene>
<dbReference type="Pfam" id="PF00577">
    <property type="entry name" value="Usher"/>
    <property type="match status" value="1"/>
</dbReference>
<evidence type="ECO:0000256" key="6">
    <source>
        <dbReference type="ARBA" id="ARBA00022692"/>
    </source>
</evidence>
<evidence type="ECO:0000256" key="9">
    <source>
        <dbReference type="ARBA" id="ARBA00023237"/>
    </source>
</evidence>
<evidence type="ECO:0000256" key="1">
    <source>
        <dbReference type="ARBA" id="ARBA00004571"/>
    </source>
</evidence>
<organism evidence="13 14">
    <name type="scientific">Providencia rettgeri</name>
    <dbReference type="NCBI Taxonomy" id="587"/>
    <lineage>
        <taxon>Bacteria</taxon>
        <taxon>Pseudomonadati</taxon>
        <taxon>Pseudomonadota</taxon>
        <taxon>Gammaproteobacteria</taxon>
        <taxon>Enterobacterales</taxon>
        <taxon>Morganellaceae</taxon>
        <taxon>Providencia</taxon>
    </lineage>
</organism>
<dbReference type="GO" id="GO:0009297">
    <property type="term" value="P:pilus assembly"/>
    <property type="evidence" value="ECO:0007669"/>
    <property type="project" value="InterPro"/>
</dbReference>
<dbReference type="Proteomes" id="UP001159001">
    <property type="component" value="Unassembled WGS sequence"/>
</dbReference>
<dbReference type="RefSeq" id="WP_283027100.1">
    <property type="nucleotide sequence ID" value="NZ_JAOWIN010000011.1"/>
</dbReference>
<keyword evidence="6 10" id="KW-0812">Transmembrane</keyword>
<feature type="domain" description="PapC N-terminal" evidence="12">
    <location>
        <begin position="56"/>
        <end position="204"/>
    </location>
</feature>
<evidence type="ECO:0000256" key="2">
    <source>
        <dbReference type="ARBA" id="ARBA00008064"/>
    </source>
</evidence>
<dbReference type="Gene3D" id="3.10.20.410">
    <property type="match status" value="1"/>
</dbReference>
<dbReference type="Gene3D" id="2.60.40.3110">
    <property type="match status" value="1"/>
</dbReference>
<keyword evidence="8 10" id="KW-0472">Membrane</keyword>
<dbReference type="FunFam" id="2.60.40.2610:FF:000001">
    <property type="entry name" value="Outer membrane fimbrial usher protein"/>
    <property type="match status" value="1"/>
</dbReference>
<dbReference type="Pfam" id="PF13954">
    <property type="entry name" value="PapC_N"/>
    <property type="match status" value="1"/>
</dbReference>
<evidence type="ECO:0000313" key="13">
    <source>
        <dbReference type="EMBL" id="MDI9093866.1"/>
    </source>
</evidence>
<evidence type="ECO:0000256" key="7">
    <source>
        <dbReference type="ARBA" id="ARBA00022729"/>
    </source>
</evidence>
<keyword evidence="5 10" id="KW-1029">Fimbrium biogenesis</keyword>
<evidence type="ECO:0000259" key="12">
    <source>
        <dbReference type="Pfam" id="PF13954"/>
    </source>
</evidence>
<name>A0AAW6UMG6_PRORE</name>
<keyword evidence="4" id="KW-1134">Transmembrane beta strand</keyword>
<protein>
    <submittedName>
        <fullName evidence="13">Fimbrial biogenesis outer membrane usher protein</fullName>
    </submittedName>
</protein>
<dbReference type="PANTHER" id="PTHR30451:SF21">
    <property type="entry name" value="FIMBRIAL USHER DOMAIN-CONTAINING PROTEIN YDET-RELATED"/>
    <property type="match status" value="1"/>
</dbReference>
<evidence type="ECO:0000256" key="10">
    <source>
        <dbReference type="RuleBase" id="RU003884"/>
    </source>
</evidence>
<comment type="similarity">
    <text evidence="2 10">Belongs to the fimbrial export usher family.</text>
</comment>